<protein>
    <submittedName>
        <fullName evidence="1">Uncharacterized protein</fullName>
    </submittedName>
</protein>
<sequence>MRSARNGVAAGECKCSAVQRGKRDRKREKIVENEKKEGWVRERENAGAATPCKRKIYKLESPIKSVPAVTTSPLSPFHVERWLFVSFLSPSSRRLPGVSFTPRKSGFTRFGIMTQDFAIRYTRPISIESR</sequence>
<evidence type="ECO:0000313" key="1">
    <source>
        <dbReference type="EMBL" id="KYQ50019.1"/>
    </source>
</evidence>
<proteinExistence type="predicted"/>
<dbReference type="AlphaFoldDB" id="A0A151WQ42"/>
<accession>A0A151WQ42</accession>
<dbReference type="Proteomes" id="UP000075809">
    <property type="component" value="Unassembled WGS sequence"/>
</dbReference>
<gene>
    <name evidence="1" type="ORF">ALC60_10895</name>
</gene>
<organism evidence="1 2">
    <name type="scientific">Mycetomoellerius zeteki</name>
    <dbReference type="NCBI Taxonomy" id="64791"/>
    <lineage>
        <taxon>Eukaryota</taxon>
        <taxon>Metazoa</taxon>
        <taxon>Ecdysozoa</taxon>
        <taxon>Arthropoda</taxon>
        <taxon>Hexapoda</taxon>
        <taxon>Insecta</taxon>
        <taxon>Pterygota</taxon>
        <taxon>Neoptera</taxon>
        <taxon>Endopterygota</taxon>
        <taxon>Hymenoptera</taxon>
        <taxon>Apocrita</taxon>
        <taxon>Aculeata</taxon>
        <taxon>Formicoidea</taxon>
        <taxon>Formicidae</taxon>
        <taxon>Myrmicinae</taxon>
        <taxon>Mycetomoellerius</taxon>
    </lineage>
</organism>
<keyword evidence="2" id="KW-1185">Reference proteome</keyword>
<dbReference type="EMBL" id="KQ982843">
    <property type="protein sequence ID" value="KYQ50019.1"/>
    <property type="molecule type" value="Genomic_DNA"/>
</dbReference>
<evidence type="ECO:0000313" key="2">
    <source>
        <dbReference type="Proteomes" id="UP000075809"/>
    </source>
</evidence>
<reference evidence="1 2" key="1">
    <citation type="submission" date="2015-09" db="EMBL/GenBank/DDBJ databases">
        <title>Trachymyrmex zeteki WGS genome.</title>
        <authorList>
            <person name="Nygaard S."/>
            <person name="Hu H."/>
            <person name="Boomsma J."/>
            <person name="Zhang G."/>
        </authorList>
    </citation>
    <scope>NUCLEOTIDE SEQUENCE [LARGE SCALE GENOMIC DNA]</scope>
    <source>
        <strain evidence="1">Tzet28-1</strain>
        <tissue evidence="1">Whole body</tissue>
    </source>
</reference>
<name>A0A151WQ42_9HYME</name>